<feature type="binding site" evidence="2">
    <location>
        <begin position="7"/>
        <end position="20"/>
    </location>
    <ligand>
        <name>ATP</name>
        <dbReference type="ChEBI" id="CHEBI:30616"/>
    </ligand>
</feature>
<gene>
    <name evidence="2" type="primary">tmcAL</name>
    <name evidence="3" type="ORF">WMO37_04085</name>
</gene>
<dbReference type="Pfam" id="PF05636">
    <property type="entry name" value="HIGH_NTase1"/>
    <property type="match status" value="1"/>
</dbReference>
<name>A0ABV1H4W5_9FIRM</name>
<dbReference type="InterPro" id="IPR014729">
    <property type="entry name" value="Rossmann-like_a/b/a_fold"/>
</dbReference>
<dbReference type="SUPFAM" id="SSF52374">
    <property type="entry name" value="Nucleotidylyl transferase"/>
    <property type="match status" value="1"/>
</dbReference>
<keyword evidence="1 2" id="KW-0819">tRNA processing</keyword>
<dbReference type="HAMAP" id="MF_01539">
    <property type="entry name" value="TmcAL"/>
    <property type="match status" value="1"/>
</dbReference>
<reference evidence="3" key="1">
    <citation type="submission" date="2024-03" db="EMBL/GenBank/DDBJ databases">
        <title>Human intestinal bacterial collection.</title>
        <authorList>
            <person name="Pauvert C."/>
            <person name="Hitch T.C.A."/>
            <person name="Clavel T."/>
        </authorList>
    </citation>
    <scope>NUCLEOTIDE SEQUENCE [LARGE SCALE GENOMIC DNA]</scope>
    <source>
        <strain evidence="3">CLA-AA-H89B</strain>
    </source>
</reference>
<dbReference type="InterPro" id="IPR008513">
    <property type="entry name" value="tRNA(Met)_cyd_acetate_ligase"/>
</dbReference>
<evidence type="ECO:0000256" key="2">
    <source>
        <dbReference type="HAMAP-Rule" id="MF_01539"/>
    </source>
</evidence>
<protein>
    <recommendedName>
        <fullName evidence="2">tRNA(Met) cytidine acetate ligase</fullName>
        <ecNumber evidence="2">6.3.4.-</ecNumber>
    </recommendedName>
</protein>
<keyword evidence="2" id="KW-0067">ATP-binding</keyword>
<comment type="subcellular location">
    <subcellularLocation>
        <location evidence="2">Cytoplasm</location>
    </subcellularLocation>
</comment>
<feature type="binding site" evidence="2">
    <location>
        <position position="204"/>
    </location>
    <ligand>
        <name>ATP</name>
        <dbReference type="ChEBI" id="CHEBI:30616"/>
    </ligand>
</feature>
<keyword evidence="2" id="KW-0547">Nucleotide-binding</keyword>
<feature type="binding site" evidence="2">
    <location>
        <position position="101"/>
    </location>
    <ligand>
        <name>ATP</name>
        <dbReference type="ChEBI" id="CHEBI:30616"/>
    </ligand>
</feature>
<dbReference type="EC" id="6.3.4.-" evidence="2"/>
<comment type="catalytic activity">
    <reaction evidence="2">
        <text>cytidine(34) in elongator tRNA(Met) + acetate + ATP = N(4)-acetylcytidine(34) in elongator tRNA(Met) + AMP + diphosphate</text>
        <dbReference type="Rhea" id="RHEA:58144"/>
        <dbReference type="Rhea" id="RHEA-COMP:10693"/>
        <dbReference type="Rhea" id="RHEA-COMP:10694"/>
        <dbReference type="ChEBI" id="CHEBI:30089"/>
        <dbReference type="ChEBI" id="CHEBI:30616"/>
        <dbReference type="ChEBI" id="CHEBI:33019"/>
        <dbReference type="ChEBI" id="CHEBI:74900"/>
        <dbReference type="ChEBI" id="CHEBI:82748"/>
        <dbReference type="ChEBI" id="CHEBI:456215"/>
    </reaction>
</comment>
<comment type="caution">
    <text evidence="2">Lacks conserved residue(s) required for the propagation of feature annotation.</text>
</comment>
<dbReference type="Proteomes" id="UP001546774">
    <property type="component" value="Unassembled WGS sequence"/>
</dbReference>
<accession>A0ABV1H4W5</accession>
<evidence type="ECO:0000256" key="1">
    <source>
        <dbReference type="ARBA" id="ARBA00022694"/>
    </source>
</evidence>
<evidence type="ECO:0000313" key="4">
    <source>
        <dbReference type="Proteomes" id="UP001546774"/>
    </source>
</evidence>
<sequence>MKAVGLITEYNPFHNGHLYHLRKAVKMTQADVCIAVMSGNFVQRGEPAMIHKYARCRAAVDCGVNLVVELPSFYALSSAEFFADGAVQVCDALAVSSLVFGSECGELTPLQAAADILVREPDDYRQALKNALATGKTFPQARQEALIHCLKVSGHRASAGNALALLPHEELLELLANPNNILGIEYLKALQKHHSPITPFTLKRAGDGYHKETLSGSAAFSSASAIRKQFTISDNAMQDSLKQALPQPMLEALHAGHNQYMPVVLDDFTTFLQYKLAEIFMKNPAKNDCIQALCGYADITPELASRIISLHAPSDTFSQLVLKVKSRQYTYSRVCRCLMHIVLNIDAGMPERYRTLPYVRILGFDKKGQDYLSFIKKSCPVPLITKTAASKALLGDDIFSTNIYNLAVCRKFGTIIPDEFHQKIYINPRF</sequence>
<keyword evidence="2" id="KW-0694">RNA-binding</keyword>
<comment type="caution">
    <text evidence="3">The sequence shown here is derived from an EMBL/GenBank/DDBJ whole genome shotgun (WGS) entry which is preliminary data.</text>
</comment>
<keyword evidence="2" id="KW-0963">Cytoplasm</keyword>
<dbReference type="EMBL" id="JBBMFS010000002">
    <property type="protein sequence ID" value="MEQ2554197.1"/>
    <property type="molecule type" value="Genomic_DNA"/>
</dbReference>
<proteinExistence type="inferred from homology"/>
<dbReference type="PANTHER" id="PTHR37825">
    <property type="entry name" value="TRNA(MET) CYTIDINE ACETATE LIGASE"/>
    <property type="match status" value="1"/>
</dbReference>
<comment type="function">
    <text evidence="2">Catalyzes the formation of N(4)-acetylcytidine (ac(4)C) at the wobble position of elongator tRNA(Met), using acetate and ATP as substrates. First activates an acetate ion to form acetyladenylate (Ac-AMP) and then transfers the acetyl group to tRNA to form ac(4)C34.</text>
</comment>
<evidence type="ECO:0000313" key="3">
    <source>
        <dbReference type="EMBL" id="MEQ2554197.1"/>
    </source>
</evidence>
<keyword evidence="2" id="KW-0436">Ligase</keyword>
<comment type="similarity">
    <text evidence="2">Belongs to the TmcAL family.</text>
</comment>
<keyword evidence="4" id="KW-1185">Reference proteome</keyword>
<feature type="binding site" evidence="2">
    <location>
        <position position="179"/>
    </location>
    <ligand>
        <name>ATP</name>
        <dbReference type="ChEBI" id="CHEBI:30616"/>
    </ligand>
</feature>
<dbReference type="Gene3D" id="3.40.50.620">
    <property type="entry name" value="HUPs"/>
    <property type="match status" value="1"/>
</dbReference>
<organism evidence="3 4">
    <name type="scientific">Lachnospira intestinalis</name>
    <dbReference type="NCBI Taxonomy" id="3133158"/>
    <lineage>
        <taxon>Bacteria</taxon>
        <taxon>Bacillati</taxon>
        <taxon>Bacillota</taxon>
        <taxon>Clostridia</taxon>
        <taxon>Lachnospirales</taxon>
        <taxon>Lachnospiraceae</taxon>
        <taxon>Lachnospira</taxon>
    </lineage>
</organism>
<dbReference type="NCBIfam" id="NF010191">
    <property type="entry name" value="PRK13670.1"/>
    <property type="match status" value="1"/>
</dbReference>
<dbReference type="PANTHER" id="PTHR37825:SF1">
    <property type="entry name" value="TRNA(MET) CYTIDINE ACETATE LIGASE"/>
    <property type="match status" value="1"/>
</dbReference>
<keyword evidence="2" id="KW-0820">tRNA-binding</keyword>